<proteinExistence type="predicted"/>
<name>A0AAN6QVK1_9PEZI</name>
<evidence type="ECO:0000313" key="2">
    <source>
        <dbReference type="EMBL" id="KAK0996324.1"/>
    </source>
</evidence>
<feature type="compositionally biased region" description="Acidic residues" evidence="1">
    <location>
        <begin position="156"/>
        <end position="174"/>
    </location>
</feature>
<sequence>MPMIWNAEAHAKLLAALMQECDVKPNQENYAALAKLMGTLSIPRKASPTLTPIPGPDCTPKAIRHQVSKFGNTALAKDDSADGSDGKAKPAKPATSKAPKPTVPKKRGKKAARTPSPPEATDDGDDDEGAGPPTPPPSSRPKRVGAKRDYAMLAGGDEEGEGEGDGGEEGEDEDGMGKRVKIEVGEDIGEGLRQSTQFEDAMADEENGEDAFT</sequence>
<gene>
    <name evidence="2" type="ORF">LTR91_007023</name>
</gene>
<protein>
    <submittedName>
        <fullName evidence="2">Uncharacterized protein</fullName>
    </submittedName>
</protein>
<keyword evidence="3" id="KW-1185">Reference proteome</keyword>
<reference evidence="2" key="1">
    <citation type="submission" date="2023-06" db="EMBL/GenBank/DDBJ databases">
        <title>Black Yeasts Isolated from many extreme environments.</title>
        <authorList>
            <person name="Coleine C."/>
            <person name="Stajich J.E."/>
            <person name="Selbmann L."/>
        </authorList>
    </citation>
    <scope>NUCLEOTIDE SEQUENCE</scope>
    <source>
        <strain evidence="2">CCFEE 5200</strain>
    </source>
</reference>
<comment type="caution">
    <text evidence="2">The sequence shown here is derived from an EMBL/GenBank/DDBJ whole genome shotgun (WGS) entry which is preliminary data.</text>
</comment>
<feature type="compositionally biased region" description="Basic and acidic residues" evidence="1">
    <location>
        <begin position="175"/>
        <end position="184"/>
    </location>
</feature>
<feature type="compositionally biased region" description="Basic and acidic residues" evidence="1">
    <location>
        <begin position="76"/>
        <end position="88"/>
    </location>
</feature>
<dbReference type="AlphaFoldDB" id="A0AAN6QVK1"/>
<evidence type="ECO:0000256" key="1">
    <source>
        <dbReference type="SAM" id="MobiDB-lite"/>
    </source>
</evidence>
<feature type="compositionally biased region" description="Acidic residues" evidence="1">
    <location>
        <begin position="120"/>
        <end position="129"/>
    </location>
</feature>
<feature type="compositionally biased region" description="Low complexity" evidence="1">
    <location>
        <begin position="91"/>
        <end position="100"/>
    </location>
</feature>
<dbReference type="EMBL" id="JAUJLE010000049">
    <property type="protein sequence ID" value="KAK0996324.1"/>
    <property type="molecule type" value="Genomic_DNA"/>
</dbReference>
<feature type="region of interest" description="Disordered" evidence="1">
    <location>
        <begin position="74"/>
        <end position="213"/>
    </location>
</feature>
<feature type="compositionally biased region" description="Acidic residues" evidence="1">
    <location>
        <begin position="201"/>
        <end position="213"/>
    </location>
</feature>
<feature type="compositionally biased region" description="Basic residues" evidence="1">
    <location>
        <begin position="103"/>
        <end position="112"/>
    </location>
</feature>
<dbReference type="Proteomes" id="UP001175353">
    <property type="component" value="Unassembled WGS sequence"/>
</dbReference>
<accession>A0AAN6QVK1</accession>
<organism evidence="2 3">
    <name type="scientific">Friedmanniomyces endolithicus</name>
    <dbReference type="NCBI Taxonomy" id="329885"/>
    <lineage>
        <taxon>Eukaryota</taxon>
        <taxon>Fungi</taxon>
        <taxon>Dikarya</taxon>
        <taxon>Ascomycota</taxon>
        <taxon>Pezizomycotina</taxon>
        <taxon>Dothideomycetes</taxon>
        <taxon>Dothideomycetidae</taxon>
        <taxon>Mycosphaerellales</taxon>
        <taxon>Teratosphaeriaceae</taxon>
        <taxon>Friedmanniomyces</taxon>
    </lineage>
</organism>
<evidence type="ECO:0000313" key="3">
    <source>
        <dbReference type="Proteomes" id="UP001175353"/>
    </source>
</evidence>